<dbReference type="Proteomes" id="UP000017836">
    <property type="component" value="Unassembled WGS sequence"/>
</dbReference>
<dbReference type="AlphaFoldDB" id="U5CNF0"/>
<feature type="non-terminal residue" evidence="2">
    <location>
        <position position="466"/>
    </location>
</feature>
<evidence type="ECO:0000313" key="3">
    <source>
        <dbReference type="Proteomes" id="UP000017836"/>
    </source>
</evidence>
<sequence>MGRFNCFSVLIPKNKTKKGSGAVGPVTKEERGVLQVKLEGLSNNQTNISDNDNNSRIASNSTSFNLSLPFKNQDNSTTTCKVQIMGQEASFESDLSDQKQSPKSKPGPEATILDAAYEGEDEHEFHHSAYREASDYDPNVQLFHKPEEKQLELSISSKAGSYGDLTVCGDYKSEREDLTKGGHVSDPGVNRAYALSPSSPKLKRSCSNLETRDSLKRHNLQPFEEVLSLCELEKGSPTPGLSPCSADRVMLKRRSSSQVLPSRSRRLWWKLFLWSHRNMHKSHQSNRVNHEPMASSAVDEREGYTSDNLELHRIEPKSPESSTCGFQFQTGVDSGPHKNDTFWNCNQWVAFPSETSPLSRVDEWVSSIDVCAIILDDEHNDDGNDGYNDTDDGGGDGVSSPCENGAELVDKLHKNIHSEVLQANNVIRSLNSFSTVAHISGMGLKVIPAISMYSSLRVLNLSGNFI</sequence>
<keyword evidence="3" id="KW-1185">Reference proteome</keyword>
<reference evidence="3" key="1">
    <citation type="journal article" date="2013" name="Science">
        <title>The Amborella genome and the evolution of flowering plants.</title>
        <authorList>
            <consortium name="Amborella Genome Project"/>
        </authorList>
    </citation>
    <scope>NUCLEOTIDE SEQUENCE [LARGE SCALE GENOMIC DNA]</scope>
</reference>
<proteinExistence type="predicted"/>
<gene>
    <name evidence="2" type="ORF">AMTR_s00038p00209220</name>
</gene>
<feature type="region of interest" description="Disordered" evidence="1">
    <location>
        <begin position="381"/>
        <end position="402"/>
    </location>
</feature>
<dbReference type="STRING" id="13333.U5CNF0"/>
<evidence type="ECO:0000256" key="1">
    <source>
        <dbReference type="SAM" id="MobiDB-lite"/>
    </source>
</evidence>
<protein>
    <submittedName>
        <fullName evidence="2">Uncharacterized protein</fullName>
    </submittedName>
</protein>
<feature type="compositionally biased region" description="Acidic residues" evidence="1">
    <location>
        <begin position="381"/>
        <end position="394"/>
    </location>
</feature>
<accession>U5CNF0</accession>
<organism evidence="2 3">
    <name type="scientific">Amborella trichopoda</name>
    <dbReference type="NCBI Taxonomy" id="13333"/>
    <lineage>
        <taxon>Eukaryota</taxon>
        <taxon>Viridiplantae</taxon>
        <taxon>Streptophyta</taxon>
        <taxon>Embryophyta</taxon>
        <taxon>Tracheophyta</taxon>
        <taxon>Spermatophyta</taxon>
        <taxon>Magnoliopsida</taxon>
        <taxon>Amborellales</taxon>
        <taxon>Amborellaceae</taxon>
        <taxon>Amborella</taxon>
    </lineage>
</organism>
<dbReference type="eggNOG" id="KOG0531">
    <property type="taxonomic scope" value="Eukaryota"/>
</dbReference>
<dbReference type="Gramene" id="ERN14666">
    <property type="protein sequence ID" value="ERN14666"/>
    <property type="gene ID" value="AMTR_s00038p00209220"/>
</dbReference>
<feature type="region of interest" description="Disordered" evidence="1">
    <location>
        <begin position="89"/>
        <end position="110"/>
    </location>
</feature>
<dbReference type="EMBL" id="KI392532">
    <property type="protein sequence ID" value="ERN14666.1"/>
    <property type="molecule type" value="Genomic_DNA"/>
</dbReference>
<dbReference type="HOGENOM" id="CLU_587414_0_0_1"/>
<name>U5CNF0_AMBTC</name>
<evidence type="ECO:0000313" key="2">
    <source>
        <dbReference type="EMBL" id="ERN14666.1"/>
    </source>
</evidence>